<dbReference type="InterPro" id="IPR017964">
    <property type="entry name" value="DNA-dir_DNA_pol_B_CS"/>
</dbReference>
<dbReference type="GeneID" id="63373442"/>
<organism evidence="3">
    <name type="scientific">Beauveria lii</name>
    <dbReference type="NCBI Taxonomy" id="1290591"/>
    <lineage>
        <taxon>Eukaryota</taxon>
        <taxon>Fungi</taxon>
        <taxon>Dikarya</taxon>
        <taxon>Ascomycota</taxon>
        <taxon>Pezizomycotina</taxon>
        <taxon>Sordariomycetes</taxon>
        <taxon>Hypocreomycetidae</taxon>
        <taxon>Hypocreales</taxon>
        <taxon>Cordycipitaceae</taxon>
        <taxon>Beauveria</taxon>
    </lineage>
</organism>
<name>A0A7S6TBL6_9HYPO</name>
<geneLocation type="mitochondrion" evidence="3"/>
<comment type="subcellular location">
    <subcellularLocation>
        <location evidence="1">Mitochondrion</location>
    </subcellularLocation>
</comment>
<dbReference type="InterPro" id="IPR043502">
    <property type="entry name" value="DNA/RNA_pol_sf"/>
</dbReference>
<dbReference type="PROSITE" id="PS00116">
    <property type="entry name" value="DNA_POLYMERASE_B"/>
    <property type="match status" value="1"/>
</dbReference>
<accession>A0A7S6TBL6</accession>
<keyword evidence="2 3" id="KW-0496">Mitochondrion</keyword>
<dbReference type="EMBL" id="MT818175">
    <property type="protein sequence ID" value="QOU11072.1"/>
    <property type="molecule type" value="Genomic_DNA"/>
</dbReference>
<dbReference type="GO" id="GO:0005739">
    <property type="term" value="C:mitochondrion"/>
    <property type="evidence" value="ECO:0007669"/>
    <property type="project" value="UniProtKB-SubCell"/>
</dbReference>
<sequence length="142" mass="16364">MAKLKLQILELGGNLYYSDTDSIVTDIKLDFSDNKKLVASHKLKLEYSDIKEAYFISNKIYCLVLQDGTLVKRAKGINSDSLSLNDYKTLYLDEYTIIANKTESIKNYKEGYVSILDKDIKLNPFSGVPLKKERKFMKIIYE</sequence>
<evidence type="ECO:0000256" key="1">
    <source>
        <dbReference type="ARBA" id="ARBA00004173"/>
    </source>
</evidence>
<gene>
    <name evidence="3" type="primary">orf142</name>
</gene>
<dbReference type="SUPFAM" id="SSF56672">
    <property type="entry name" value="DNA/RNA polymerases"/>
    <property type="match status" value="1"/>
</dbReference>
<dbReference type="RefSeq" id="YP_010029631.1">
    <property type="nucleotide sequence ID" value="NC_053825.1"/>
</dbReference>
<dbReference type="InterPro" id="IPR023211">
    <property type="entry name" value="DNA_pol_palm_dom_sf"/>
</dbReference>
<reference evidence="3" key="1">
    <citation type="submission" date="2020-07" db="EMBL/GenBank/DDBJ databases">
        <title>The complete mitochondrial genome of Beauveia lii (Hypocreales: Cordycipitaceae).</title>
        <authorList>
            <person name="Zhang S.-L."/>
        </authorList>
    </citation>
    <scope>NUCLEOTIDE SEQUENCE</scope>
    <source>
        <strain evidence="3">RCEF5500</strain>
    </source>
</reference>
<evidence type="ECO:0000256" key="2">
    <source>
        <dbReference type="ARBA" id="ARBA00023128"/>
    </source>
</evidence>
<evidence type="ECO:0008006" key="4">
    <source>
        <dbReference type="Google" id="ProtNLM"/>
    </source>
</evidence>
<dbReference type="GO" id="GO:0003676">
    <property type="term" value="F:nucleic acid binding"/>
    <property type="evidence" value="ECO:0007669"/>
    <property type="project" value="InterPro"/>
</dbReference>
<dbReference type="Gene3D" id="3.90.1600.10">
    <property type="entry name" value="Palm domain of DNA polymerase"/>
    <property type="match status" value="1"/>
</dbReference>
<dbReference type="AlphaFoldDB" id="A0A7S6TBL6"/>
<protein>
    <recommendedName>
        <fullName evidence="4">DNA-directed DNA polymerase</fullName>
    </recommendedName>
</protein>
<proteinExistence type="predicted"/>
<dbReference type="GO" id="GO:0000166">
    <property type="term" value="F:nucleotide binding"/>
    <property type="evidence" value="ECO:0007669"/>
    <property type="project" value="InterPro"/>
</dbReference>
<evidence type="ECO:0000313" key="3">
    <source>
        <dbReference type="EMBL" id="QOU11072.1"/>
    </source>
</evidence>